<evidence type="ECO:0000313" key="6">
    <source>
        <dbReference type="Proteomes" id="UP000179786"/>
    </source>
</evidence>
<organism evidence="5 6">
    <name type="scientific">Pseudoalteromonas amylolytica</name>
    <dbReference type="NCBI Taxonomy" id="1859457"/>
    <lineage>
        <taxon>Bacteria</taxon>
        <taxon>Pseudomonadati</taxon>
        <taxon>Pseudomonadota</taxon>
        <taxon>Gammaproteobacteria</taxon>
        <taxon>Alteromonadales</taxon>
        <taxon>Pseudoalteromonadaceae</taxon>
        <taxon>Pseudoalteromonas</taxon>
    </lineage>
</organism>
<dbReference type="Gene3D" id="2.40.30.170">
    <property type="match status" value="1"/>
</dbReference>
<comment type="similarity">
    <text evidence="1">Belongs to the membrane fusion protein (MFP) (TC 8.A.1) family.</text>
</comment>
<dbReference type="SUPFAM" id="SSF111369">
    <property type="entry name" value="HlyD-like secretion proteins"/>
    <property type="match status" value="1"/>
</dbReference>
<protein>
    <recommendedName>
        <fullName evidence="4">Multidrug resistance protein MdtA-like barrel-sandwich hybrid domain-containing protein</fullName>
    </recommendedName>
</protein>
<sequence>MKFKLLSVMMSVTAFACVFIYNKAHCVTDKPEATQQIVQQPVLKQANLPQVGVINVNVDTYRASVTGLGEVTPRYKLSLTSDVSGKVVSLSDKFASGQILKKGDILARIEDSTYQMQLAQAKAQVAQAELELAQEQRQGEVAYQEWLLGKEGGQKATPLVLRKPQLAAAKANLAYAQQTLKKAQVALDNTIITAPFDALVVARDIHLGSYLSANTRIGVLYDIEQVEISIPLSERQWQELNVKINGELEKDLWPVGVELANNNLAQWHGYVSRIESHIDTHTRQRSVIVVVEQPLAHNEPLFAGSFVKVTLQGVQDELVKLPASAISQSGDVWFVDEQGQLHKQSADTVFSQDSSVYVKPLATQPLKIVKRPLSHFVEGMMVKAVDEARL</sequence>
<feature type="chain" id="PRO_5010313109" description="Multidrug resistance protein MdtA-like barrel-sandwich hybrid domain-containing protein" evidence="3">
    <location>
        <begin position="17"/>
        <end position="390"/>
    </location>
</feature>
<keyword evidence="2" id="KW-0175">Coiled coil</keyword>
<name>A0A1S1MZB1_9GAMM</name>
<feature type="signal peptide" evidence="3">
    <location>
        <begin position="1"/>
        <end position="16"/>
    </location>
</feature>
<dbReference type="Gene3D" id="2.40.50.100">
    <property type="match status" value="1"/>
</dbReference>
<evidence type="ECO:0000256" key="2">
    <source>
        <dbReference type="SAM" id="Coils"/>
    </source>
</evidence>
<dbReference type="InterPro" id="IPR058625">
    <property type="entry name" value="MdtA-like_BSH"/>
</dbReference>
<dbReference type="Gene3D" id="1.10.287.470">
    <property type="entry name" value="Helix hairpin bin"/>
    <property type="match status" value="1"/>
</dbReference>
<dbReference type="PANTHER" id="PTHR30469:SF12">
    <property type="entry name" value="MULTIDRUG RESISTANCE PROTEIN MDTA"/>
    <property type="match status" value="1"/>
</dbReference>
<evidence type="ECO:0000256" key="1">
    <source>
        <dbReference type="ARBA" id="ARBA00009477"/>
    </source>
</evidence>
<keyword evidence="6" id="KW-1185">Reference proteome</keyword>
<proteinExistence type="inferred from homology"/>
<dbReference type="AlphaFoldDB" id="A0A1S1MZB1"/>
<dbReference type="PROSITE" id="PS51257">
    <property type="entry name" value="PROKAR_LIPOPROTEIN"/>
    <property type="match status" value="1"/>
</dbReference>
<dbReference type="InterPro" id="IPR006143">
    <property type="entry name" value="RND_pump_MFP"/>
</dbReference>
<reference evidence="5 6" key="1">
    <citation type="submission" date="2016-09" db="EMBL/GenBank/DDBJ databases">
        <title>Pseudoalteromonas amylolytica sp. nov., isolated from the surface seawater.</title>
        <authorList>
            <person name="Wu Y.-H."/>
            <person name="Cheng H."/>
            <person name="Jin X.-B."/>
            <person name="Wang C.-S."/>
            <person name="Xu X.-W."/>
        </authorList>
    </citation>
    <scope>NUCLEOTIDE SEQUENCE [LARGE SCALE GENOMIC DNA]</scope>
    <source>
        <strain evidence="5 6">JW1</strain>
    </source>
</reference>
<dbReference type="RefSeq" id="WP_070985419.1">
    <property type="nucleotide sequence ID" value="NZ_MKJU01000025.1"/>
</dbReference>
<keyword evidence="3" id="KW-0732">Signal</keyword>
<dbReference type="EMBL" id="MKJU01000025">
    <property type="protein sequence ID" value="OHU91504.1"/>
    <property type="molecule type" value="Genomic_DNA"/>
</dbReference>
<dbReference type="GO" id="GO:0015562">
    <property type="term" value="F:efflux transmembrane transporter activity"/>
    <property type="evidence" value="ECO:0007669"/>
    <property type="project" value="TreeGrafter"/>
</dbReference>
<dbReference type="Proteomes" id="UP000179786">
    <property type="component" value="Unassembled WGS sequence"/>
</dbReference>
<dbReference type="GO" id="GO:1990281">
    <property type="term" value="C:efflux pump complex"/>
    <property type="evidence" value="ECO:0007669"/>
    <property type="project" value="TreeGrafter"/>
</dbReference>
<dbReference type="Pfam" id="PF25917">
    <property type="entry name" value="BSH_RND"/>
    <property type="match status" value="1"/>
</dbReference>
<dbReference type="OrthoDB" id="9781888at2"/>
<dbReference type="PANTHER" id="PTHR30469">
    <property type="entry name" value="MULTIDRUG RESISTANCE PROTEIN MDTA"/>
    <property type="match status" value="1"/>
</dbReference>
<evidence type="ECO:0000313" key="5">
    <source>
        <dbReference type="EMBL" id="OHU91504.1"/>
    </source>
</evidence>
<feature type="coiled-coil region" evidence="2">
    <location>
        <begin position="116"/>
        <end position="186"/>
    </location>
</feature>
<gene>
    <name evidence="5" type="ORF">BET10_11885</name>
</gene>
<dbReference type="STRING" id="1859457.BET10_11885"/>
<comment type="caution">
    <text evidence="5">The sequence shown here is derived from an EMBL/GenBank/DDBJ whole genome shotgun (WGS) entry which is preliminary data.</text>
</comment>
<accession>A0A1S1MZB1</accession>
<evidence type="ECO:0000259" key="4">
    <source>
        <dbReference type="Pfam" id="PF25917"/>
    </source>
</evidence>
<feature type="domain" description="Multidrug resistance protein MdtA-like barrel-sandwich hybrid" evidence="4">
    <location>
        <begin position="78"/>
        <end position="216"/>
    </location>
</feature>
<dbReference type="NCBIfam" id="TIGR01730">
    <property type="entry name" value="RND_mfp"/>
    <property type="match status" value="1"/>
</dbReference>
<evidence type="ECO:0000256" key="3">
    <source>
        <dbReference type="SAM" id="SignalP"/>
    </source>
</evidence>